<dbReference type="PANTHER" id="PTHR43420">
    <property type="entry name" value="ACETYLTRANSFERASE"/>
    <property type="match status" value="1"/>
</dbReference>
<evidence type="ECO:0000256" key="2">
    <source>
        <dbReference type="ARBA" id="ARBA00023315"/>
    </source>
</evidence>
<evidence type="ECO:0000256" key="1">
    <source>
        <dbReference type="ARBA" id="ARBA00022679"/>
    </source>
</evidence>
<dbReference type="Proteomes" id="UP000656813">
    <property type="component" value="Unassembled WGS sequence"/>
</dbReference>
<dbReference type="InterPro" id="IPR016181">
    <property type="entry name" value="Acyl_CoA_acyltransferase"/>
</dbReference>
<keyword evidence="1" id="KW-0808">Transferase</keyword>
<proteinExistence type="predicted"/>
<protein>
    <submittedName>
        <fullName evidence="4">N-acetyltransferase</fullName>
    </submittedName>
</protein>
<feature type="domain" description="N-acetyltransferase" evidence="3">
    <location>
        <begin position="1"/>
        <end position="162"/>
    </location>
</feature>
<comment type="caution">
    <text evidence="4">The sequence shown here is derived from an EMBL/GenBank/DDBJ whole genome shotgun (WGS) entry which is preliminary data.</text>
</comment>
<dbReference type="AlphaFoldDB" id="A0A8J2ZVI4"/>
<dbReference type="InterPro" id="IPR050680">
    <property type="entry name" value="YpeA/RimI_acetyltransf"/>
</dbReference>
<evidence type="ECO:0000259" key="3">
    <source>
        <dbReference type="PROSITE" id="PS51186"/>
    </source>
</evidence>
<reference evidence="4" key="2">
    <citation type="submission" date="2020-09" db="EMBL/GenBank/DDBJ databases">
        <authorList>
            <person name="Sun Q."/>
            <person name="Zhou Y."/>
        </authorList>
    </citation>
    <scope>NUCLEOTIDE SEQUENCE</scope>
    <source>
        <strain evidence="4">CGMCC 1.12777</strain>
    </source>
</reference>
<reference evidence="4" key="1">
    <citation type="journal article" date="2014" name="Int. J. Syst. Evol. Microbiol.">
        <title>Complete genome sequence of Corynebacterium casei LMG S-19264T (=DSM 44701T), isolated from a smear-ripened cheese.</title>
        <authorList>
            <consortium name="US DOE Joint Genome Institute (JGI-PGF)"/>
            <person name="Walter F."/>
            <person name="Albersmeier A."/>
            <person name="Kalinowski J."/>
            <person name="Ruckert C."/>
        </authorList>
    </citation>
    <scope>NUCLEOTIDE SEQUENCE</scope>
    <source>
        <strain evidence="4">CGMCC 1.12777</strain>
    </source>
</reference>
<keyword evidence="2" id="KW-0012">Acyltransferase</keyword>
<evidence type="ECO:0000313" key="4">
    <source>
        <dbReference type="EMBL" id="GGH81418.1"/>
    </source>
</evidence>
<keyword evidence="5" id="KW-1185">Reference proteome</keyword>
<dbReference type="CDD" id="cd04301">
    <property type="entry name" value="NAT_SF"/>
    <property type="match status" value="1"/>
</dbReference>
<dbReference type="InterPro" id="IPR000182">
    <property type="entry name" value="GNAT_dom"/>
</dbReference>
<dbReference type="SUPFAM" id="SSF55729">
    <property type="entry name" value="Acyl-CoA N-acyltransferases (Nat)"/>
    <property type="match status" value="1"/>
</dbReference>
<gene>
    <name evidence="4" type="ORF">GCM10007096_19290</name>
</gene>
<accession>A0A8J2ZVI4</accession>
<sequence>MEIRRLNGLDAEMYLKLRLEALQTNPEAFASSYEEEKEYSIDIFENRLNSLYSYTFGAFDNGSLIGSVSLVREQKNKMKHRATIYAMYVTPEKRGKTIAKKLMMTVLEQVKDIEGVEQIYLSVMATNTPAKTLYNAFGFNTYGMDKKALKVNGTYYDEELMVRYV</sequence>
<name>A0A8J2ZVI4_9BACL</name>
<organism evidence="4 5">
    <name type="scientific">Pullulanibacillus pueri</name>
    <dbReference type="NCBI Taxonomy" id="1437324"/>
    <lineage>
        <taxon>Bacteria</taxon>
        <taxon>Bacillati</taxon>
        <taxon>Bacillota</taxon>
        <taxon>Bacilli</taxon>
        <taxon>Bacillales</taxon>
        <taxon>Sporolactobacillaceae</taxon>
        <taxon>Pullulanibacillus</taxon>
    </lineage>
</organism>
<dbReference type="GO" id="GO:0016747">
    <property type="term" value="F:acyltransferase activity, transferring groups other than amino-acyl groups"/>
    <property type="evidence" value="ECO:0007669"/>
    <property type="project" value="InterPro"/>
</dbReference>
<dbReference type="Gene3D" id="3.40.630.30">
    <property type="match status" value="1"/>
</dbReference>
<dbReference type="EMBL" id="BMFV01000012">
    <property type="protein sequence ID" value="GGH81418.1"/>
    <property type="molecule type" value="Genomic_DNA"/>
</dbReference>
<evidence type="ECO:0000313" key="5">
    <source>
        <dbReference type="Proteomes" id="UP000656813"/>
    </source>
</evidence>
<dbReference type="PROSITE" id="PS51186">
    <property type="entry name" value="GNAT"/>
    <property type="match status" value="1"/>
</dbReference>
<dbReference type="Pfam" id="PF13420">
    <property type="entry name" value="Acetyltransf_4"/>
    <property type="match status" value="1"/>
</dbReference>
<dbReference type="RefSeq" id="WP_188497191.1">
    <property type="nucleotide sequence ID" value="NZ_BMFV01000012.1"/>
</dbReference>